<evidence type="ECO:0000256" key="1">
    <source>
        <dbReference type="SAM" id="MobiDB-lite"/>
    </source>
</evidence>
<protein>
    <submittedName>
        <fullName evidence="2">Uncharacterized protein</fullName>
    </submittedName>
</protein>
<feature type="compositionally biased region" description="Acidic residues" evidence="1">
    <location>
        <begin position="96"/>
        <end position="105"/>
    </location>
</feature>
<dbReference type="AlphaFoldDB" id="A0A8B6HDD7"/>
<gene>
    <name evidence="2" type="ORF">MGAL_10B094628</name>
</gene>
<dbReference type="Pfam" id="PF10690">
    <property type="entry name" value="Myticin-prepro"/>
    <property type="match status" value="1"/>
</dbReference>
<evidence type="ECO:0000313" key="3">
    <source>
        <dbReference type="Proteomes" id="UP000596742"/>
    </source>
</evidence>
<sequence>LNDKRQVKDMKHGNCGNIICVKFAHPCLRLTQIDDMPALKFGMVSKKIPIEVKEADFSSKRGEQRAESPLTLSGSARNVNEQNKDIDNSPMMNEMENLDQEMDMF</sequence>
<dbReference type="Proteomes" id="UP000596742">
    <property type="component" value="Unassembled WGS sequence"/>
</dbReference>
<name>A0A8B6HDD7_MYTGA</name>
<organism evidence="2 3">
    <name type="scientific">Mytilus galloprovincialis</name>
    <name type="common">Mediterranean mussel</name>
    <dbReference type="NCBI Taxonomy" id="29158"/>
    <lineage>
        <taxon>Eukaryota</taxon>
        <taxon>Metazoa</taxon>
        <taxon>Spiralia</taxon>
        <taxon>Lophotrochozoa</taxon>
        <taxon>Mollusca</taxon>
        <taxon>Bivalvia</taxon>
        <taxon>Autobranchia</taxon>
        <taxon>Pteriomorphia</taxon>
        <taxon>Mytilida</taxon>
        <taxon>Mytiloidea</taxon>
        <taxon>Mytilidae</taxon>
        <taxon>Mytilinae</taxon>
        <taxon>Mytilus</taxon>
    </lineage>
</organism>
<evidence type="ECO:0000313" key="2">
    <source>
        <dbReference type="EMBL" id="VDI77713.1"/>
    </source>
</evidence>
<proteinExistence type="predicted"/>
<feature type="compositionally biased region" description="Basic and acidic residues" evidence="1">
    <location>
        <begin position="54"/>
        <end position="66"/>
    </location>
</feature>
<dbReference type="InterPro" id="IPR019631">
    <property type="entry name" value="Myticin_preproprotein"/>
</dbReference>
<feature type="non-terminal residue" evidence="2">
    <location>
        <position position="105"/>
    </location>
</feature>
<dbReference type="EMBL" id="UYJE01009872">
    <property type="protein sequence ID" value="VDI77713.1"/>
    <property type="molecule type" value="Genomic_DNA"/>
</dbReference>
<feature type="region of interest" description="Disordered" evidence="1">
    <location>
        <begin position="54"/>
        <end position="105"/>
    </location>
</feature>
<comment type="caution">
    <text evidence="2">The sequence shown here is derived from an EMBL/GenBank/DDBJ whole genome shotgun (WGS) entry which is preliminary data.</text>
</comment>
<accession>A0A8B6HDD7</accession>
<feature type="compositionally biased region" description="Polar residues" evidence="1">
    <location>
        <begin position="70"/>
        <end position="81"/>
    </location>
</feature>
<reference evidence="2" key="1">
    <citation type="submission" date="2018-11" db="EMBL/GenBank/DDBJ databases">
        <authorList>
            <person name="Alioto T."/>
            <person name="Alioto T."/>
        </authorList>
    </citation>
    <scope>NUCLEOTIDE SEQUENCE</scope>
</reference>
<keyword evidence="3" id="KW-1185">Reference proteome</keyword>